<gene>
    <name evidence="1" type="ORF">Scaly_2863900</name>
</gene>
<evidence type="ECO:0008006" key="2">
    <source>
        <dbReference type="Google" id="ProtNLM"/>
    </source>
</evidence>
<dbReference type="EMBL" id="JACGWM010000041">
    <property type="protein sequence ID" value="KAL0318117.1"/>
    <property type="molecule type" value="Genomic_DNA"/>
</dbReference>
<evidence type="ECO:0000313" key="1">
    <source>
        <dbReference type="EMBL" id="KAL0318117.1"/>
    </source>
</evidence>
<comment type="caution">
    <text evidence="1">The sequence shown here is derived from an EMBL/GenBank/DDBJ whole genome shotgun (WGS) entry which is preliminary data.</text>
</comment>
<proteinExistence type="predicted"/>
<reference evidence="1" key="1">
    <citation type="submission" date="2020-06" db="EMBL/GenBank/DDBJ databases">
        <authorList>
            <person name="Li T."/>
            <person name="Hu X."/>
            <person name="Zhang T."/>
            <person name="Song X."/>
            <person name="Zhang H."/>
            <person name="Dai N."/>
            <person name="Sheng W."/>
            <person name="Hou X."/>
            <person name="Wei L."/>
        </authorList>
    </citation>
    <scope>NUCLEOTIDE SEQUENCE</scope>
    <source>
        <strain evidence="1">KEN8</strain>
        <tissue evidence="1">Leaf</tissue>
    </source>
</reference>
<dbReference type="AlphaFoldDB" id="A0AAW2LHM0"/>
<name>A0AAW2LHM0_9LAMI</name>
<sequence length="174" mass="19286">MVSHDYDSIYPGPNTDVCVPNDLSSFSRTDPHTNSTAFKPAISITDPHSPHITNQLPARRSTSLSLKPGSGESLYLEDNSVEPVGKKAIGCKWVVKDHLYDLFTIKDIRDARYILGLEIARNPSSTYLAQTKYVLDITRDAKLLHSKVVSIPFPQGLKLTVDCGARPEHPNAYH</sequence>
<reference evidence="1" key="2">
    <citation type="journal article" date="2024" name="Plant">
        <title>Genomic evolution and insights into agronomic trait innovations of Sesamum species.</title>
        <authorList>
            <person name="Miao H."/>
            <person name="Wang L."/>
            <person name="Qu L."/>
            <person name="Liu H."/>
            <person name="Sun Y."/>
            <person name="Le M."/>
            <person name="Wang Q."/>
            <person name="Wei S."/>
            <person name="Zheng Y."/>
            <person name="Lin W."/>
            <person name="Duan Y."/>
            <person name="Cao H."/>
            <person name="Xiong S."/>
            <person name="Wang X."/>
            <person name="Wei L."/>
            <person name="Li C."/>
            <person name="Ma Q."/>
            <person name="Ju M."/>
            <person name="Zhao R."/>
            <person name="Li G."/>
            <person name="Mu C."/>
            <person name="Tian Q."/>
            <person name="Mei H."/>
            <person name="Zhang T."/>
            <person name="Gao T."/>
            <person name="Zhang H."/>
        </authorList>
    </citation>
    <scope>NUCLEOTIDE SEQUENCE</scope>
    <source>
        <strain evidence="1">KEN8</strain>
    </source>
</reference>
<protein>
    <recommendedName>
        <fullName evidence="2">Reverse transcriptase Ty1/copia-type domain-containing protein</fullName>
    </recommendedName>
</protein>
<organism evidence="1">
    <name type="scientific">Sesamum calycinum</name>
    <dbReference type="NCBI Taxonomy" id="2727403"/>
    <lineage>
        <taxon>Eukaryota</taxon>
        <taxon>Viridiplantae</taxon>
        <taxon>Streptophyta</taxon>
        <taxon>Embryophyta</taxon>
        <taxon>Tracheophyta</taxon>
        <taxon>Spermatophyta</taxon>
        <taxon>Magnoliopsida</taxon>
        <taxon>eudicotyledons</taxon>
        <taxon>Gunneridae</taxon>
        <taxon>Pentapetalae</taxon>
        <taxon>asterids</taxon>
        <taxon>lamiids</taxon>
        <taxon>Lamiales</taxon>
        <taxon>Pedaliaceae</taxon>
        <taxon>Sesamum</taxon>
    </lineage>
</organism>
<accession>A0AAW2LHM0</accession>